<feature type="transmembrane region" description="Helical" evidence="1">
    <location>
        <begin position="68"/>
        <end position="89"/>
    </location>
</feature>
<keyword evidence="3" id="KW-1185">Reference proteome</keyword>
<evidence type="ECO:0000313" key="3">
    <source>
        <dbReference type="Proteomes" id="UP000252254"/>
    </source>
</evidence>
<name>A0A366DTE7_9BACI</name>
<keyword evidence="1" id="KW-0472">Membrane</keyword>
<dbReference type="STRING" id="200904.GCA_900168775_00269"/>
<feature type="transmembrane region" description="Helical" evidence="1">
    <location>
        <begin position="9"/>
        <end position="31"/>
    </location>
</feature>
<keyword evidence="1" id="KW-1133">Transmembrane helix</keyword>
<gene>
    <name evidence="2" type="ORF">DES48_11351</name>
</gene>
<sequence>MSEAEKKKYFYWSTGYVATLFIMMAQLRYMLVLDDQVGLFLVIIGMLCFTSFFRYAESQLFPNKSKTLQIMKRIFIGSVIVIAVIGFFLL</sequence>
<dbReference type="Proteomes" id="UP000252254">
    <property type="component" value="Unassembled WGS sequence"/>
</dbReference>
<accession>A0A366DTE7</accession>
<comment type="caution">
    <text evidence="2">The sequence shown here is derived from an EMBL/GenBank/DDBJ whole genome shotgun (WGS) entry which is preliminary data.</text>
</comment>
<dbReference type="RefSeq" id="WP_079710312.1">
    <property type="nucleotide sequence ID" value="NZ_BAABQN010000006.1"/>
</dbReference>
<keyword evidence="1" id="KW-0812">Transmembrane</keyword>
<reference evidence="2 3" key="1">
    <citation type="submission" date="2018-06" db="EMBL/GenBank/DDBJ databases">
        <title>Genomic Encyclopedia of Type Strains, Phase IV (KMG-IV): sequencing the most valuable type-strain genomes for metagenomic binning, comparative biology and taxonomic classification.</title>
        <authorList>
            <person name="Goeker M."/>
        </authorList>
    </citation>
    <scope>NUCLEOTIDE SEQUENCE [LARGE SCALE GENOMIC DNA]</scope>
    <source>
        <strain evidence="2 3">DSM 15140</strain>
    </source>
</reference>
<protein>
    <submittedName>
        <fullName evidence="2">Uncharacterized protein</fullName>
    </submittedName>
</protein>
<dbReference type="EMBL" id="QNRI01000013">
    <property type="protein sequence ID" value="RBO93185.1"/>
    <property type="molecule type" value="Genomic_DNA"/>
</dbReference>
<dbReference type="AlphaFoldDB" id="A0A366DTE7"/>
<evidence type="ECO:0000313" key="2">
    <source>
        <dbReference type="EMBL" id="RBO93185.1"/>
    </source>
</evidence>
<feature type="transmembrane region" description="Helical" evidence="1">
    <location>
        <begin position="37"/>
        <end position="56"/>
    </location>
</feature>
<proteinExistence type="predicted"/>
<organism evidence="2 3">
    <name type="scientific">Paraliobacillus ryukyuensis</name>
    <dbReference type="NCBI Taxonomy" id="200904"/>
    <lineage>
        <taxon>Bacteria</taxon>
        <taxon>Bacillati</taxon>
        <taxon>Bacillota</taxon>
        <taxon>Bacilli</taxon>
        <taxon>Bacillales</taxon>
        <taxon>Bacillaceae</taxon>
        <taxon>Paraliobacillus</taxon>
    </lineage>
</organism>
<dbReference type="OrthoDB" id="2974701at2"/>
<evidence type="ECO:0000256" key="1">
    <source>
        <dbReference type="SAM" id="Phobius"/>
    </source>
</evidence>